<evidence type="ECO:0000256" key="1">
    <source>
        <dbReference type="SAM" id="MobiDB-lite"/>
    </source>
</evidence>
<accession>A0A2P4URH5</accession>
<proteinExistence type="predicted"/>
<sequence>MGTVLSLGPTPADCPPRRAVPAPNPARMDNHYLGGKDTYAADRALADRVVELAPVVPSLARAGRAFLRESARRLARAGLRQFLDVGCGLPLPGERLDEIVRRVDPRSRVAYADRDPMVVCHARALLAVEAGTSAAQADLREPVRLLHHPEVRRVIDPDAPTAVFLVNVLPAVTDAEDPCTIMRELLGALPPGSHVVVCHPVRTPALDAAAALCREADVAFVPRDEERIAGLLRGWETLPATPPGDDESALPLLRRVGRKAA</sequence>
<dbReference type="InterPro" id="IPR006764">
    <property type="entry name" value="SAM_dep_MeTrfase_SAV2177_type"/>
</dbReference>
<dbReference type="GO" id="GO:0032259">
    <property type="term" value="P:methylation"/>
    <property type="evidence" value="ECO:0007669"/>
    <property type="project" value="UniProtKB-KW"/>
</dbReference>
<name>A0A2P4URH5_9ACTN</name>
<comment type="caution">
    <text evidence="2">The sequence shown here is derived from an EMBL/GenBank/DDBJ whole genome shotgun (WGS) entry which is preliminary data.</text>
</comment>
<protein>
    <submittedName>
        <fullName evidence="2">S-adenosyl methyltransferase</fullName>
    </submittedName>
</protein>
<dbReference type="GO" id="GO:0008168">
    <property type="term" value="F:methyltransferase activity"/>
    <property type="evidence" value="ECO:0007669"/>
    <property type="project" value="UniProtKB-KW"/>
</dbReference>
<feature type="compositionally biased region" description="Low complexity" evidence="1">
    <location>
        <begin position="17"/>
        <end position="27"/>
    </location>
</feature>
<dbReference type="Proteomes" id="UP000242367">
    <property type="component" value="Unassembled WGS sequence"/>
</dbReference>
<evidence type="ECO:0000313" key="3">
    <source>
        <dbReference type="Proteomes" id="UP000242367"/>
    </source>
</evidence>
<keyword evidence="3" id="KW-1185">Reference proteome</keyword>
<reference evidence="2 3" key="1">
    <citation type="journal article" date="2017" name="Chemistry">
        <title>Isolation, Biosynthesis and Chemical Modifications of Rubterolones A-F: Rare Tropolone Alkaloids from Actinomadura sp. 5-2.</title>
        <authorList>
            <person name="Guo H."/>
            <person name="Benndorf R."/>
            <person name="Leichnitz D."/>
            <person name="Klassen J.L."/>
            <person name="Vollmers J."/>
            <person name="Gorls H."/>
            <person name="Steinacker M."/>
            <person name="Weigel C."/>
            <person name="Dahse H.M."/>
            <person name="Kaster A.K."/>
            <person name="de Beer Z.W."/>
            <person name="Poulsen M."/>
            <person name="Beemelmanns C."/>
        </authorList>
    </citation>
    <scope>NUCLEOTIDE SEQUENCE [LARGE SCALE GENOMIC DNA]</scope>
    <source>
        <strain evidence="2 3">5-2</strain>
    </source>
</reference>
<keyword evidence="2" id="KW-0489">Methyltransferase</keyword>
<dbReference type="SUPFAM" id="SSF53335">
    <property type="entry name" value="S-adenosyl-L-methionine-dependent methyltransferases"/>
    <property type="match status" value="1"/>
</dbReference>
<organism evidence="2 3">
    <name type="scientific">Actinomadura rubteroloni</name>
    <dbReference type="NCBI Taxonomy" id="1926885"/>
    <lineage>
        <taxon>Bacteria</taxon>
        <taxon>Bacillati</taxon>
        <taxon>Actinomycetota</taxon>
        <taxon>Actinomycetes</taxon>
        <taxon>Streptosporangiales</taxon>
        <taxon>Thermomonosporaceae</taxon>
        <taxon>Actinomadura</taxon>
    </lineage>
</organism>
<dbReference type="InterPro" id="IPR029063">
    <property type="entry name" value="SAM-dependent_MTases_sf"/>
</dbReference>
<evidence type="ECO:0000313" key="2">
    <source>
        <dbReference type="EMBL" id="POM27614.1"/>
    </source>
</evidence>
<dbReference type="Gene3D" id="3.40.50.150">
    <property type="entry name" value="Vaccinia Virus protein VP39"/>
    <property type="match status" value="1"/>
</dbReference>
<dbReference type="Pfam" id="PF04672">
    <property type="entry name" value="Methyltransf_19"/>
    <property type="match status" value="1"/>
</dbReference>
<dbReference type="AlphaFoldDB" id="A0A2P4URH5"/>
<feature type="region of interest" description="Disordered" evidence="1">
    <location>
        <begin position="1"/>
        <end position="28"/>
    </location>
</feature>
<dbReference type="RefSeq" id="WP_103562409.1">
    <property type="nucleotide sequence ID" value="NZ_MTBP01000001.1"/>
</dbReference>
<gene>
    <name evidence="2" type="ORF">BTM25_20300</name>
</gene>
<dbReference type="EMBL" id="MTBP01000001">
    <property type="protein sequence ID" value="POM27614.1"/>
    <property type="molecule type" value="Genomic_DNA"/>
</dbReference>
<keyword evidence="2" id="KW-0808">Transferase</keyword>
<dbReference type="PIRSF" id="PIRSF017393">
    <property type="entry name" value="MTase_SAV2177"/>
    <property type="match status" value="1"/>
</dbReference>